<keyword evidence="6" id="KW-0326">Glycosidase</keyword>
<evidence type="ECO:0000256" key="5">
    <source>
        <dbReference type="ARBA" id="ARBA00022801"/>
    </source>
</evidence>
<evidence type="ECO:0000259" key="9">
    <source>
        <dbReference type="Pfam" id="PF01915"/>
    </source>
</evidence>
<protein>
    <recommendedName>
        <fullName evidence="3">beta-glucosidase</fullName>
        <ecNumber evidence="3">3.2.1.21</ecNumber>
    </recommendedName>
</protein>
<dbReference type="PRINTS" id="PR00133">
    <property type="entry name" value="GLHYDRLASE3"/>
</dbReference>
<comment type="similarity">
    <text evidence="2">Belongs to the glycosyl hydrolase 3 family.</text>
</comment>
<proteinExistence type="inferred from homology"/>
<dbReference type="Proteomes" id="UP000035265">
    <property type="component" value="Unassembled WGS sequence"/>
</dbReference>
<keyword evidence="5 10" id="KW-0378">Hydrolase</keyword>
<evidence type="ECO:0000313" key="11">
    <source>
        <dbReference type="Proteomes" id="UP000035265"/>
    </source>
</evidence>
<evidence type="ECO:0000256" key="2">
    <source>
        <dbReference type="ARBA" id="ARBA00005336"/>
    </source>
</evidence>
<evidence type="ECO:0000256" key="6">
    <source>
        <dbReference type="ARBA" id="ARBA00023295"/>
    </source>
</evidence>
<gene>
    <name evidence="10" type="ORF">FB00_05210</name>
</gene>
<reference evidence="10 11" key="1">
    <citation type="submission" date="2014-05" db="EMBL/GenBank/DDBJ databases">
        <title>Cellulosimicrobium funkei U11 genome.</title>
        <authorList>
            <person name="Hu C."/>
            <person name="Gong Y."/>
            <person name="Wan W."/>
            <person name="Jiang M."/>
        </authorList>
    </citation>
    <scope>NUCLEOTIDE SEQUENCE [LARGE SCALE GENOMIC DNA]</scope>
    <source>
        <strain evidence="10 11">U11</strain>
    </source>
</reference>
<dbReference type="PROSITE" id="PS51257">
    <property type="entry name" value="PROKAR_LIPOPROTEIN"/>
    <property type="match status" value="1"/>
</dbReference>
<dbReference type="GO" id="GO:0008422">
    <property type="term" value="F:beta-glucosidase activity"/>
    <property type="evidence" value="ECO:0007669"/>
    <property type="project" value="UniProtKB-EC"/>
</dbReference>
<dbReference type="Pfam" id="PF00933">
    <property type="entry name" value="Glyco_hydro_3"/>
    <property type="match status" value="1"/>
</dbReference>
<dbReference type="InterPro" id="IPR036962">
    <property type="entry name" value="Glyco_hydro_3_N_sf"/>
</dbReference>
<dbReference type="InterPro" id="IPR002772">
    <property type="entry name" value="Glyco_hydro_3_C"/>
</dbReference>
<feature type="domain" description="Glycoside hydrolase family 3 N-terminal" evidence="8">
    <location>
        <begin position="147"/>
        <end position="415"/>
    </location>
</feature>
<dbReference type="PANTHER" id="PTHR30620">
    <property type="entry name" value="PERIPLASMIC BETA-GLUCOSIDASE-RELATED"/>
    <property type="match status" value="1"/>
</dbReference>
<dbReference type="InterPro" id="IPR051915">
    <property type="entry name" value="Cellulose_Degrad_GH3"/>
</dbReference>
<evidence type="ECO:0000256" key="4">
    <source>
        <dbReference type="ARBA" id="ARBA00022729"/>
    </source>
</evidence>
<dbReference type="RefSeq" id="WP_052877452.1">
    <property type="nucleotide sequence ID" value="NZ_JNBQ01000003.1"/>
</dbReference>
<dbReference type="SUPFAM" id="SSF52279">
    <property type="entry name" value="Beta-D-glucan exohydrolase, C-terminal domain"/>
    <property type="match status" value="1"/>
</dbReference>
<feature type="signal peptide" evidence="7">
    <location>
        <begin position="1"/>
        <end position="32"/>
    </location>
</feature>
<dbReference type="EMBL" id="JNBQ01000003">
    <property type="protein sequence ID" value="KLN35686.1"/>
    <property type="molecule type" value="Genomic_DNA"/>
</dbReference>
<evidence type="ECO:0000256" key="7">
    <source>
        <dbReference type="SAM" id="SignalP"/>
    </source>
</evidence>
<dbReference type="PANTHER" id="PTHR30620:SF16">
    <property type="entry name" value="LYSOSOMAL BETA GLUCOSIDASE"/>
    <property type="match status" value="1"/>
</dbReference>
<dbReference type="InterPro" id="IPR001764">
    <property type="entry name" value="Glyco_hydro_3_N"/>
</dbReference>
<evidence type="ECO:0000259" key="8">
    <source>
        <dbReference type="Pfam" id="PF00933"/>
    </source>
</evidence>
<dbReference type="Gene3D" id="3.20.20.300">
    <property type="entry name" value="Glycoside hydrolase, family 3, N-terminal domain"/>
    <property type="match status" value="1"/>
</dbReference>
<accession>A0A0H2KQ68</accession>
<dbReference type="EC" id="3.2.1.21" evidence="3"/>
<dbReference type="PATRIC" id="fig|264251.5.peg.1070"/>
<feature type="domain" description="Glycoside hydrolase family 3 C-terminal" evidence="9">
    <location>
        <begin position="691"/>
        <end position="793"/>
    </location>
</feature>
<dbReference type="InterPro" id="IPR036881">
    <property type="entry name" value="Glyco_hydro_3_C_sf"/>
</dbReference>
<sequence length="799" mass="85152">MRTTTTAGKLDGRAARVRGAAALAGLALVATAGCTAGTPDEENASDAFTTREVTDGTTTFVVVDNPGDGPTLSYGADSAVELLTEEVDGQEYAFKDMNANGTLDTWEDWRESAQDRAAALSEELTIEQIAGLMLFSSHERSQADGLTDAQKEYLTDSHLRNVLHAGPSDVEATVTWANEMQAYAESLASADEPYVPVNFASDPRSTAGSGGYNAEGADISRWPSNLGLAATFDVEHMDNFAEMSSAEYRALGITTALSPQIDLATEPRWLRVGGTFGEDVDQNTELAAAYVDGYQSTTGQEGWGPESVNAMIKHWAGDGPGEGGREAHTDAGKYGVYPGGNFDAHTEAFLGSLDSAAVMSAYSIALDGAGEPLFGERVGTAYDDTRMNLLREENGYQGVVVTDWGVTTGVNDEGAVIATGWGAEDLTKEQRHYEILKTGHDMFGGNNDVAPVLAAHELWQADFEAGTNDVDADTRFRESGARILTMFFNPGLYENAYLDLDESTEILASDDKVEAGYAAQLDSVVLLKNDGETVTAADAEAWKDKTVYIPRNFNTGFASSFGPGEYTEGAGIDLEVAEQYFGTVVTDEAVMDADDKVTSYTAPDLSDVDLVLVGMDSPDNGGTFSNIGHDVENDTWYPLSLQYRPYTADGANVRQTSISGDLLADGTRQNRSYFGNTSKIANESDLDAFERAVAAVEASGKDIPVVTVLKATNPIVPAEFEAASDAIVVGFGTSDQALLEVVLGLHEPQGRLPVQFPKDMDTVEAQQEDVAKDMTPYTDAAGNAYDYGFGLSYGGPITD</sequence>
<dbReference type="Pfam" id="PF01915">
    <property type="entry name" value="Glyco_hydro_3_C"/>
    <property type="match status" value="1"/>
</dbReference>
<dbReference type="InterPro" id="IPR017853">
    <property type="entry name" value="GH"/>
</dbReference>
<dbReference type="GO" id="GO:0009251">
    <property type="term" value="P:glucan catabolic process"/>
    <property type="evidence" value="ECO:0007669"/>
    <property type="project" value="TreeGrafter"/>
</dbReference>
<evidence type="ECO:0000256" key="3">
    <source>
        <dbReference type="ARBA" id="ARBA00012744"/>
    </source>
</evidence>
<feature type="chain" id="PRO_5038706995" description="beta-glucosidase" evidence="7">
    <location>
        <begin position="33"/>
        <end position="799"/>
    </location>
</feature>
<keyword evidence="4 7" id="KW-0732">Signal</keyword>
<organism evidence="10 11">
    <name type="scientific">Cellulosimicrobium funkei</name>
    <dbReference type="NCBI Taxonomy" id="264251"/>
    <lineage>
        <taxon>Bacteria</taxon>
        <taxon>Bacillati</taxon>
        <taxon>Actinomycetota</taxon>
        <taxon>Actinomycetes</taxon>
        <taxon>Micrococcales</taxon>
        <taxon>Promicromonosporaceae</taxon>
        <taxon>Cellulosimicrobium</taxon>
    </lineage>
</organism>
<comment type="catalytic activity">
    <reaction evidence="1">
        <text>Hydrolysis of terminal, non-reducing beta-D-glucosyl residues with release of beta-D-glucose.</text>
        <dbReference type="EC" id="3.2.1.21"/>
    </reaction>
</comment>
<keyword evidence="11" id="KW-1185">Reference proteome</keyword>
<evidence type="ECO:0000313" key="10">
    <source>
        <dbReference type="EMBL" id="KLN35686.1"/>
    </source>
</evidence>
<dbReference type="STRING" id="264251.FB00_05210"/>
<comment type="caution">
    <text evidence="10">The sequence shown here is derived from an EMBL/GenBank/DDBJ whole genome shotgun (WGS) entry which is preliminary data.</text>
</comment>
<dbReference type="SUPFAM" id="SSF51445">
    <property type="entry name" value="(Trans)glycosidases"/>
    <property type="match status" value="1"/>
</dbReference>
<name>A0A0H2KQ68_9MICO</name>
<dbReference type="AlphaFoldDB" id="A0A0H2KQ68"/>
<evidence type="ECO:0000256" key="1">
    <source>
        <dbReference type="ARBA" id="ARBA00000448"/>
    </source>
</evidence>
<dbReference type="Gene3D" id="3.40.50.1700">
    <property type="entry name" value="Glycoside hydrolase family 3 C-terminal domain"/>
    <property type="match status" value="1"/>
</dbReference>